<dbReference type="EMBL" id="AOIJ01000056">
    <property type="protein sequence ID" value="ELY78513.1"/>
    <property type="molecule type" value="Genomic_DNA"/>
</dbReference>
<organism evidence="1 2">
    <name type="scientific">Natrinema gari JCM 14663</name>
    <dbReference type="NCBI Taxonomy" id="1230459"/>
    <lineage>
        <taxon>Archaea</taxon>
        <taxon>Methanobacteriati</taxon>
        <taxon>Methanobacteriota</taxon>
        <taxon>Stenosarchaea group</taxon>
        <taxon>Halobacteria</taxon>
        <taxon>Halobacteriales</taxon>
        <taxon>Natrialbaceae</taxon>
        <taxon>Natrinema</taxon>
    </lineage>
</organism>
<proteinExistence type="predicted"/>
<gene>
    <name evidence="1" type="ORF">C486_13262</name>
</gene>
<protein>
    <submittedName>
        <fullName evidence="1">Uncharacterized protein</fullName>
    </submittedName>
</protein>
<evidence type="ECO:0000313" key="1">
    <source>
        <dbReference type="EMBL" id="ELY78513.1"/>
    </source>
</evidence>
<name>L9Z030_9EURY</name>
<keyword evidence="2" id="KW-1185">Reference proteome</keyword>
<reference evidence="1 2" key="1">
    <citation type="journal article" date="2014" name="PLoS Genet.">
        <title>Phylogenetically driven sequencing of extremely halophilic archaea reveals strategies for static and dynamic osmo-response.</title>
        <authorList>
            <person name="Becker E.A."/>
            <person name="Seitzer P.M."/>
            <person name="Tritt A."/>
            <person name="Larsen D."/>
            <person name="Krusor M."/>
            <person name="Yao A.I."/>
            <person name="Wu D."/>
            <person name="Madern D."/>
            <person name="Eisen J.A."/>
            <person name="Darling A.E."/>
            <person name="Facciotti M.T."/>
        </authorList>
    </citation>
    <scope>NUCLEOTIDE SEQUENCE [LARGE SCALE GENOMIC DNA]</scope>
    <source>
        <strain evidence="1 2">JCM 14663</strain>
    </source>
</reference>
<comment type="caution">
    <text evidence="1">The sequence shown here is derived from an EMBL/GenBank/DDBJ whole genome shotgun (WGS) entry which is preliminary data.</text>
</comment>
<dbReference type="Proteomes" id="UP000011592">
    <property type="component" value="Unassembled WGS sequence"/>
</dbReference>
<dbReference type="PATRIC" id="fig|1230459.4.peg.2651"/>
<sequence length="49" mass="5417">MAETGDSDEPSETCDRCDDAIDDELIDDIDDGAGCVEIWQHLSEGRDEE</sequence>
<accession>L9Z030</accession>
<evidence type="ECO:0000313" key="2">
    <source>
        <dbReference type="Proteomes" id="UP000011592"/>
    </source>
</evidence>
<dbReference type="GeneID" id="58789105"/>
<dbReference type="AlphaFoldDB" id="L9Z030"/>
<dbReference type="RefSeq" id="WP_008456712.1">
    <property type="nucleotide sequence ID" value="NZ_AOIJ01000056.1"/>
</dbReference>